<evidence type="ECO:0000256" key="11">
    <source>
        <dbReference type="ARBA" id="ARBA00022824"/>
    </source>
</evidence>
<dbReference type="InterPro" id="IPR038659">
    <property type="entry name" value="AOX_sf"/>
</dbReference>
<keyword evidence="16" id="KW-0472">Membrane</keyword>
<keyword evidence="10" id="KW-0479">Metal-binding</keyword>
<evidence type="ECO:0000256" key="13">
    <source>
        <dbReference type="ARBA" id="ARBA00022989"/>
    </source>
</evidence>
<accession>A0A9W7F7M0</accession>
<comment type="caution">
    <text evidence="17">The sequence shown here is derived from an EMBL/GenBank/DDBJ whole genome shotgun (WGS) entry which is preliminary data.</text>
</comment>
<dbReference type="Gene3D" id="1.20.1260.140">
    <property type="entry name" value="Alternative oxidase"/>
    <property type="match status" value="1"/>
</dbReference>
<comment type="pathway">
    <text evidence="3">Protein modification; protein glycosylation.</text>
</comment>
<keyword evidence="8" id="KW-0808">Transferase</keyword>
<dbReference type="AlphaFoldDB" id="A0A9W7F7M0"/>
<keyword evidence="15" id="KW-0408">Iron</keyword>
<dbReference type="Pfam" id="PF01786">
    <property type="entry name" value="AOX"/>
    <property type="match status" value="1"/>
</dbReference>
<dbReference type="Proteomes" id="UP001165082">
    <property type="component" value="Unassembled WGS sequence"/>
</dbReference>
<protein>
    <submittedName>
        <fullName evidence="17">Uncharacterized protein</fullName>
    </submittedName>
</protein>
<evidence type="ECO:0000256" key="4">
    <source>
        <dbReference type="ARBA" id="ARBA00008388"/>
    </source>
</evidence>
<evidence type="ECO:0000256" key="3">
    <source>
        <dbReference type="ARBA" id="ARBA00004922"/>
    </source>
</evidence>
<organism evidence="17 18">
    <name type="scientific">Triparma retinervis</name>
    <dbReference type="NCBI Taxonomy" id="2557542"/>
    <lineage>
        <taxon>Eukaryota</taxon>
        <taxon>Sar</taxon>
        <taxon>Stramenopiles</taxon>
        <taxon>Ochrophyta</taxon>
        <taxon>Bolidophyceae</taxon>
        <taxon>Parmales</taxon>
        <taxon>Triparmaceae</taxon>
        <taxon>Triparma</taxon>
    </lineage>
</organism>
<keyword evidence="18" id="KW-1185">Reference proteome</keyword>
<evidence type="ECO:0000256" key="5">
    <source>
        <dbReference type="ARBA" id="ARBA00022448"/>
    </source>
</evidence>
<evidence type="ECO:0000256" key="6">
    <source>
        <dbReference type="ARBA" id="ARBA00022660"/>
    </source>
</evidence>
<proteinExistence type="inferred from homology"/>
<name>A0A9W7F7M0_9STRA</name>
<evidence type="ECO:0000256" key="16">
    <source>
        <dbReference type="ARBA" id="ARBA00023136"/>
    </source>
</evidence>
<dbReference type="EMBL" id="BRXZ01000044">
    <property type="protein sequence ID" value="GMI03754.1"/>
    <property type="molecule type" value="Genomic_DNA"/>
</dbReference>
<keyword evidence="11" id="KW-0256">Endoplasmic reticulum</keyword>
<comment type="similarity">
    <text evidence="4">Belongs to the alternative oxidase family.</text>
</comment>
<dbReference type="PANTHER" id="PTHR13036:SF0">
    <property type="entry name" value="CHITOBIOSYLDIPHOSPHODOLICHOL BETA-MANNOSYLTRANSFERASE"/>
    <property type="match status" value="1"/>
</dbReference>
<gene>
    <name evidence="17" type="ORF">TrRE_jg12659</name>
</gene>
<dbReference type="GO" id="GO:0005789">
    <property type="term" value="C:endoplasmic reticulum membrane"/>
    <property type="evidence" value="ECO:0007669"/>
    <property type="project" value="UniProtKB-SubCell"/>
</dbReference>
<sequence>MSPSQGNSALVLVLGSISQSPRMQYHAYSLLNRGYNVTLVGYPRGEVFEGLILGVSDGRVKVRTVEDKFTVVFKAFKPLYYLTRLVMLTLLTMWEARGRYDVVVLQTPPFLPTIIIGYLCSILYSSYWFTAAALVVDWHNIGFSMFSSRQTFIRSVVRSAEVAFGSTLPSGGLCVTEAMKGYLREEFGVKRNVHVLHDRPTKYMKKGGDKEVHDMWGRLEQDLEGVRFKLGLKLSRGKSTFTSSSLPHRRSDRPLMLMSSTSWTPDEDFSILLSALVRVDERAREGEKGLENGVVVFVTGKGPLKEHYEKRIAEMDLSRVAVKTLWLEVGDYPKLIGEVDCGISLHTSTSGVDLPMKILDMFGCGVPVLAMDFSALPELVEDGVNGMIFKDDEELAECIVKPKLMDDRLFTLNKKLIDTVYDIICVLYKDKDYPRFFVLETVARVPYFAYLSVLHLKETFGERSDNYAEKMRTHYAEADNELHHLLIMESLGGNDFVLDRVLASAMAFGYYWYVIVVYLLSEQAAYHLSELIEDHAFNTYDTFLTKNEEHLKTQPVPDIARKYYERDNPFLFDLFCTVPECDDTGERFSQSRPALTNLYDVFVNVRNDEREHWKTLCNLVQFDDMKGPPGGVIGKVEGTKADEPNHFI</sequence>
<evidence type="ECO:0000256" key="15">
    <source>
        <dbReference type="ARBA" id="ARBA00023004"/>
    </source>
</evidence>
<dbReference type="SUPFAM" id="SSF53756">
    <property type="entry name" value="UDP-Glycosyltransferase/glycogen phosphorylase"/>
    <property type="match status" value="1"/>
</dbReference>
<dbReference type="InterPro" id="IPR002680">
    <property type="entry name" value="AOX"/>
</dbReference>
<dbReference type="GO" id="GO:0046872">
    <property type="term" value="F:metal ion binding"/>
    <property type="evidence" value="ECO:0007669"/>
    <property type="project" value="UniProtKB-KW"/>
</dbReference>
<evidence type="ECO:0000256" key="12">
    <source>
        <dbReference type="ARBA" id="ARBA00022982"/>
    </source>
</evidence>
<comment type="cofactor">
    <cofactor evidence="1">
        <name>Fe cation</name>
        <dbReference type="ChEBI" id="CHEBI:24875"/>
    </cofactor>
</comment>
<evidence type="ECO:0000256" key="7">
    <source>
        <dbReference type="ARBA" id="ARBA00022676"/>
    </source>
</evidence>
<keyword evidence="9" id="KW-0812">Transmembrane</keyword>
<evidence type="ECO:0000256" key="14">
    <source>
        <dbReference type="ARBA" id="ARBA00023002"/>
    </source>
</evidence>
<keyword evidence="13" id="KW-1133">Transmembrane helix</keyword>
<evidence type="ECO:0000313" key="18">
    <source>
        <dbReference type="Proteomes" id="UP001165082"/>
    </source>
</evidence>
<dbReference type="OrthoDB" id="614844at2759"/>
<dbReference type="InterPro" id="IPR026051">
    <property type="entry name" value="ALG1-like"/>
</dbReference>
<reference evidence="17" key="1">
    <citation type="submission" date="2022-07" db="EMBL/GenBank/DDBJ databases">
        <title>Genome analysis of Parmales, a sister group of diatoms, reveals the evolutionary specialization of diatoms from phago-mixotrophs to photoautotrophs.</title>
        <authorList>
            <person name="Ban H."/>
            <person name="Sato S."/>
            <person name="Yoshikawa S."/>
            <person name="Kazumasa Y."/>
            <person name="Nakamura Y."/>
            <person name="Ichinomiya M."/>
            <person name="Saitoh K."/>
            <person name="Sato N."/>
            <person name="Blanc-Mathieu R."/>
            <person name="Endo H."/>
            <person name="Kuwata A."/>
            <person name="Ogata H."/>
        </authorList>
    </citation>
    <scope>NUCLEOTIDE SEQUENCE</scope>
</reference>
<evidence type="ECO:0000256" key="8">
    <source>
        <dbReference type="ARBA" id="ARBA00022679"/>
    </source>
</evidence>
<keyword evidence="6" id="KW-0679">Respiratory chain</keyword>
<comment type="subcellular location">
    <subcellularLocation>
        <location evidence="2">Endoplasmic reticulum membrane</location>
        <topology evidence="2">Single-pass membrane protein</topology>
    </subcellularLocation>
</comment>
<keyword evidence="14" id="KW-0560">Oxidoreductase</keyword>
<evidence type="ECO:0000313" key="17">
    <source>
        <dbReference type="EMBL" id="GMI03754.1"/>
    </source>
</evidence>
<evidence type="ECO:0000256" key="9">
    <source>
        <dbReference type="ARBA" id="ARBA00022692"/>
    </source>
</evidence>
<keyword evidence="5" id="KW-0813">Transport</keyword>
<dbReference type="GO" id="GO:0000030">
    <property type="term" value="F:mannosyltransferase activity"/>
    <property type="evidence" value="ECO:0007669"/>
    <property type="project" value="InterPro"/>
</dbReference>
<evidence type="ECO:0000256" key="10">
    <source>
        <dbReference type="ARBA" id="ARBA00022723"/>
    </source>
</evidence>
<dbReference type="PANTHER" id="PTHR13036">
    <property type="entry name" value="BETA1,4 MANNOSYLTRANSFERASE"/>
    <property type="match status" value="1"/>
</dbReference>
<keyword evidence="12" id="KW-0249">Electron transport</keyword>
<dbReference type="GO" id="GO:0009916">
    <property type="term" value="F:alternative oxidase activity"/>
    <property type="evidence" value="ECO:0007669"/>
    <property type="project" value="InterPro"/>
</dbReference>
<evidence type="ECO:0000256" key="1">
    <source>
        <dbReference type="ARBA" id="ARBA00001962"/>
    </source>
</evidence>
<keyword evidence="7" id="KW-0328">Glycosyltransferase</keyword>
<dbReference type="Pfam" id="PF13692">
    <property type="entry name" value="Glyco_trans_1_4"/>
    <property type="match status" value="1"/>
</dbReference>
<evidence type="ECO:0000256" key="2">
    <source>
        <dbReference type="ARBA" id="ARBA00004389"/>
    </source>
</evidence>